<proteinExistence type="predicted"/>
<feature type="domain" description="Immunoglobulin" evidence="2">
    <location>
        <begin position="36"/>
        <end position="130"/>
    </location>
</feature>
<dbReference type="OrthoDB" id="8841032at2759"/>
<dbReference type="SUPFAM" id="SSF48726">
    <property type="entry name" value="Immunoglobulin"/>
    <property type="match status" value="2"/>
</dbReference>
<comment type="caution">
    <text evidence="3">The sequence shown here is derived from an EMBL/GenBank/DDBJ whole genome shotgun (WGS) entry which is preliminary data.</text>
</comment>
<organism evidence="3 4">
    <name type="scientific">Albula glossodonta</name>
    <name type="common">roundjaw bonefish</name>
    <dbReference type="NCBI Taxonomy" id="121402"/>
    <lineage>
        <taxon>Eukaryota</taxon>
        <taxon>Metazoa</taxon>
        <taxon>Chordata</taxon>
        <taxon>Craniata</taxon>
        <taxon>Vertebrata</taxon>
        <taxon>Euteleostomi</taxon>
        <taxon>Actinopterygii</taxon>
        <taxon>Neopterygii</taxon>
        <taxon>Teleostei</taxon>
        <taxon>Albuliformes</taxon>
        <taxon>Albulidae</taxon>
        <taxon>Albula</taxon>
    </lineage>
</organism>
<evidence type="ECO:0000256" key="1">
    <source>
        <dbReference type="SAM" id="Phobius"/>
    </source>
</evidence>
<dbReference type="CDD" id="cd00096">
    <property type="entry name" value="Ig"/>
    <property type="match status" value="1"/>
</dbReference>
<dbReference type="InterPro" id="IPR003599">
    <property type="entry name" value="Ig_sub"/>
</dbReference>
<feature type="transmembrane region" description="Helical" evidence="1">
    <location>
        <begin position="226"/>
        <end position="245"/>
    </location>
</feature>
<dbReference type="Proteomes" id="UP000824540">
    <property type="component" value="Unassembled WGS sequence"/>
</dbReference>
<evidence type="ECO:0000259" key="2">
    <source>
        <dbReference type="SMART" id="SM00409"/>
    </source>
</evidence>
<dbReference type="SMART" id="SM00409">
    <property type="entry name" value="IG"/>
    <property type="match status" value="1"/>
</dbReference>
<evidence type="ECO:0000313" key="3">
    <source>
        <dbReference type="EMBL" id="KAG9337145.1"/>
    </source>
</evidence>
<gene>
    <name evidence="3" type="ORF">JZ751_029736</name>
</gene>
<keyword evidence="1" id="KW-0472">Membrane</keyword>
<dbReference type="InterPro" id="IPR036179">
    <property type="entry name" value="Ig-like_dom_sf"/>
</dbReference>
<keyword evidence="1" id="KW-0812">Transmembrane</keyword>
<dbReference type="AlphaFoldDB" id="A0A8T2N9X3"/>
<dbReference type="EMBL" id="JAFBMS010000094">
    <property type="protein sequence ID" value="KAG9337145.1"/>
    <property type="molecule type" value="Genomic_DNA"/>
</dbReference>
<sequence>MTDRCTRCSTEVDCDLFPFSSGMSECLCISVRFPSEKPLHAALGRTLVVEPQIEEQPGEEVVEVTWERESEGGQGKVRLYPVDPQDPRVSVERDGATLRVTDLRQEDYGVYIFTVTNQEGYQASAKRTVRKCEVPPKATIPLLCDVSHGYEQWDTPVIMWLVDGVEVSNQTSANLSPDGRMLYPSGECVRNYTCIVNSSLGYSTAHFYTGCYTKPDDQPRSHVCTWLWVSLIIVLAVGFIIWKFIKKRQQNGSRQH</sequence>
<reference evidence="3" key="1">
    <citation type="thesis" date="2021" institute="BYU ScholarsArchive" country="Provo, UT, USA">
        <title>Applications of and Algorithms for Genome Assembly and Genomic Analyses with an Emphasis on Marine Teleosts.</title>
        <authorList>
            <person name="Pickett B.D."/>
        </authorList>
    </citation>
    <scope>NUCLEOTIDE SEQUENCE</scope>
    <source>
        <strain evidence="3">HI-2016</strain>
    </source>
</reference>
<evidence type="ECO:0000313" key="4">
    <source>
        <dbReference type="Proteomes" id="UP000824540"/>
    </source>
</evidence>
<name>A0A8T2N9X3_9TELE</name>
<keyword evidence="4" id="KW-1185">Reference proteome</keyword>
<dbReference type="Gene3D" id="2.60.40.10">
    <property type="entry name" value="Immunoglobulins"/>
    <property type="match status" value="1"/>
</dbReference>
<accession>A0A8T2N9X3</accession>
<protein>
    <recommendedName>
        <fullName evidence="2">Immunoglobulin domain-containing protein</fullName>
    </recommendedName>
</protein>
<dbReference type="InterPro" id="IPR013783">
    <property type="entry name" value="Ig-like_fold"/>
</dbReference>
<keyword evidence="1" id="KW-1133">Transmembrane helix</keyword>